<proteinExistence type="predicted"/>
<dbReference type="Proteomes" id="UP001281761">
    <property type="component" value="Unassembled WGS sequence"/>
</dbReference>
<organism evidence="1 2">
    <name type="scientific">Blattamonas nauphoetae</name>
    <dbReference type="NCBI Taxonomy" id="2049346"/>
    <lineage>
        <taxon>Eukaryota</taxon>
        <taxon>Metamonada</taxon>
        <taxon>Preaxostyla</taxon>
        <taxon>Oxymonadida</taxon>
        <taxon>Blattamonas</taxon>
    </lineage>
</organism>
<gene>
    <name evidence="1" type="ORF">BLNAU_18813</name>
</gene>
<dbReference type="SMART" id="SM00710">
    <property type="entry name" value="PbH1"/>
    <property type="match status" value="5"/>
</dbReference>
<accession>A0ABQ9X3F6</accession>
<keyword evidence="2" id="KW-1185">Reference proteome</keyword>
<name>A0ABQ9X3F6_9EUKA</name>
<dbReference type="EMBL" id="JARBJD010000232">
    <property type="protein sequence ID" value="KAK2946292.1"/>
    <property type="molecule type" value="Genomic_DNA"/>
</dbReference>
<sequence length="1557" mass="167904">MRQVDTIHLSFPFCSEKKRTTVIMWKDKEIRMCTKEPFTMMDKLCPKMHKDGGKNTCSNVSSTLCESQKNIRRVSDTPTPRTKRMLEIYRLVEPETGHWTGQSHLDWTQLNRPKLHVNNTHFIRCKTLKGAEQNPLGGGLYEAGGNDVKLHLCTFTDCVGGQYGGGVSLRGSTSVVTNCTFTDCFCKTGGGMDISLGQSTVEYCVFERCSAPNTNGGNGGGGIYLYSNNTALRHLQFIECEAVGVNGAGLCIDKCNPQLDDLNFTSCRSKAGTKYSFGAGMYTQSIFDVIMTNSHFVSCTSENQGDGGFLLGTNARIEDCTFQFCQSAGFGAALRINLTSCEIKRCLIDQCKSTTQDTAIIYFDNLFGSLTITNTNITKSVGTGTLGGALKVTSNTFKMTNVQIIDSTLNRYSPNSPTQGAAGYIKTESSDFADCRFEKCTSGERAGALFFTNSDGTLTGCTFDTCTAEGGNGGAVEIDGTSNVAFVSCFFTACSSTGNGGVLSFEQVDYVVIRNSSFTSCSSGGHGGCCFVSLSPTQTQPDIEVDAKFTDCSCGDGKLGKWIHFTDFLFPPILDPSKWPVQKNALTLANTTLFTAEVENEEVKSTIDLIDYIVFTPSTQIYVSNSETGSTSGLCGSQSAPCYSLDVGLHRLAADEIGTIVVVDETDFLFSRNLTHSVLLKSASPLRAIVKLNNSQEEKEEAKLLSFKALTLDSLSFRMVDAVLNVDVFLCNLGGTLVIHNCDFKDIKTRLFFIQMQNGQTDITSTSFDGVTGTAEKTSDVIVVYATLSSGSRLTMDNATITSANLTDSPDVTYNGITAMLDRNGVDPTFSFTNLKFIEHPDSTSQHTHFLTIAAQDLSDLIEFGDPRFKGSYENVEKSAWLWKIEFEGGIRVEKSLLFDLVETDGPVGVSADGEDSKTCGYFDKLCGTLKYSVELAVNKTHPAVTMHGRVKVGESIEFDTELRIRGRTQADVLEISAGFSMTVWNENGAGCIETLEMDVTSTDQTDPLISVVNGASLTLSKVKITISVPKMITLFSSRDSSLSLTEVTLNGQNAPFTHPFLDVSNGNLSVVGSTFDRILTSPEGEQDSPFNLVTFSQSSFSIGSLTAQTKFSNFGGAERGGALGIAIWNDESSVSIVNTLFHNCHATTAGGAAVISFHVDVPSSQLVVSASFLQCSLTDSTANGQWMLIVAPTIEGFVTNEQWKDTLKKMNRREHMQMIWCESLTSHPIESISLLDVLRPGVGSEEIHVNNGSSYTGTDCGSTPATACKTIDDALLQMKTAKNEIVVVAEGRLGEGVNVFGGYFGLCGETSMKTKLKVNAKRSGQTDGVIAGRSSAALAISNLRLTELASSDGMSGYLVFLSDSLLSIAACTMNASESLGIVHGTGRSFVEAWELVMKGTGFSSSVFLLVDESSVSLSDSTWTQLQTSAGSLVDVSGWLYWNLEISNMTISDCVCAEGSKPQFEIGLSGSSKREQRQILVKGSTFEGSALSSPFVQVSGNGVGSGLVLISTEMRWTGWTSGSSTRTGMMIEWTERQPLVVRRGLKMENCALVVKKL</sequence>
<dbReference type="SUPFAM" id="SSF51126">
    <property type="entry name" value="Pectin lyase-like"/>
    <property type="match status" value="4"/>
</dbReference>
<evidence type="ECO:0000313" key="2">
    <source>
        <dbReference type="Proteomes" id="UP001281761"/>
    </source>
</evidence>
<evidence type="ECO:0000313" key="1">
    <source>
        <dbReference type="EMBL" id="KAK2946292.1"/>
    </source>
</evidence>
<protein>
    <submittedName>
        <fullName evidence="1">Uncharacterized protein</fullName>
    </submittedName>
</protein>
<reference evidence="1 2" key="1">
    <citation type="journal article" date="2022" name="bioRxiv">
        <title>Genomics of Preaxostyla Flagellates Illuminates Evolutionary Transitions and the Path Towards Mitochondrial Loss.</title>
        <authorList>
            <person name="Novak L.V.F."/>
            <person name="Treitli S.C."/>
            <person name="Pyrih J."/>
            <person name="Halakuc P."/>
            <person name="Pipaliya S.V."/>
            <person name="Vacek V."/>
            <person name="Brzon O."/>
            <person name="Soukal P."/>
            <person name="Eme L."/>
            <person name="Dacks J.B."/>
            <person name="Karnkowska A."/>
            <person name="Elias M."/>
            <person name="Hampl V."/>
        </authorList>
    </citation>
    <scope>NUCLEOTIDE SEQUENCE [LARGE SCALE GENOMIC DNA]</scope>
    <source>
        <strain evidence="1">NAU3</strain>
        <tissue evidence="1">Gut</tissue>
    </source>
</reference>
<dbReference type="InterPro" id="IPR011050">
    <property type="entry name" value="Pectin_lyase_fold/virulence"/>
</dbReference>
<dbReference type="InterPro" id="IPR006626">
    <property type="entry name" value="PbH1"/>
</dbReference>
<comment type="caution">
    <text evidence="1">The sequence shown here is derived from an EMBL/GenBank/DDBJ whole genome shotgun (WGS) entry which is preliminary data.</text>
</comment>